<proteinExistence type="predicted"/>
<evidence type="ECO:0000313" key="1">
    <source>
        <dbReference type="EMBL" id="CAL1672145.1"/>
    </source>
</evidence>
<sequence length="75" mass="9124">MRMDDYLCLSFAFSKSKKINRIDRQLTTQQTPRRSVINWRFEDMEGHYSVTLLIMRAGKFISEAYRATYDFQFYH</sequence>
<dbReference type="AlphaFoldDB" id="A0AAV2MXY4"/>
<dbReference type="EMBL" id="CAXIPU020000446">
    <property type="protein sequence ID" value="CAL1672145.1"/>
    <property type="molecule type" value="Genomic_DNA"/>
</dbReference>
<evidence type="ECO:0000313" key="2">
    <source>
        <dbReference type="Proteomes" id="UP001497644"/>
    </source>
</evidence>
<dbReference type="Proteomes" id="UP001497644">
    <property type="component" value="Unassembled WGS sequence"/>
</dbReference>
<comment type="caution">
    <text evidence="1">The sequence shown here is derived from an EMBL/GenBank/DDBJ whole genome shotgun (WGS) entry which is preliminary data.</text>
</comment>
<protein>
    <submittedName>
        <fullName evidence="1">Uncharacterized protein</fullName>
    </submittedName>
</protein>
<accession>A0AAV2MXY4</accession>
<reference evidence="1" key="1">
    <citation type="submission" date="2024-04" db="EMBL/GenBank/DDBJ databases">
        <authorList>
            <consortium name="Molecular Ecology Group"/>
        </authorList>
    </citation>
    <scope>NUCLEOTIDE SEQUENCE</scope>
</reference>
<keyword evidence="2" id="KW-1185">Reference proteome</keyword>
<gene>
    <name evidence="1" type="ORF">LPLAT_LOCUS5550</name>
</gene>
<name>A0AAV2MXY4_9HYME</name>
<organism evidence="1 2">
    <name type="scientific">Lasius platythorax</name>
    <dbReference type="NCBI Taxonomy" id="488582"/>
    <lineage>
        <taxon>Eukaryota</taxon>
        <taxon>Metazoa</taxon>
        <taxon>Ecdysozoa</taxon>
        <taxon>Arthropoda</taxon>
        <taxon>Hexapoda</taxon>
        <taxon>Insecta</taxon>
        <taxon>Pterygota</taxon>
        <taxon>Neoptera</taxon>
        <taxon>Endopterygota</taxon>
        <taxon>Hymenoptera</taxon>
        <taxon>Apocrita</taxon>
        <taxon>Aculeata</taxon>
        <taxon>Formicoidea</taxon>
        <taxon>Formicidae</taxon>
        <taxon>Formicinae</taxon>
        <taxon>Lasius</taxon>
        <taxon>Lasius</taxon>
    </lineage>
</organism>